<sequence>MLKFFSRQIFEALVVLFGNGLLNDIAEFLNTINTATVNALNTGVISDAIGIFKGLAASLVILFFLIELLNEAQKDFVTFERLTVMLLRLLAVTVLIMNLEMIVNGLEELSVLIFKAVKDLAGNSSNSFEIFGENAATGYRYSEVEKDMKDALGKAGIKQALMVVLQLLIPWLISRLCYVVAYVIAVGRSIELIVRAIFSPIGVANLFEDGTRSSGFRYLKKFAACALQLGAIAVILYAANALCNSLISSLSDGYMTITKDNILDVLGSTALWSMSAIQLAVIGITLKAQSICNDILGA</sequence>
<evidence type="ECO:0000313" key="3">
    <source>
        <dbReference type="Proteomes" id="UP000440513"/>
    </source>
</evidence>
<evidence type="ECO:0000256" key="1">
    <source>
        <dbReference type="SAM" id="Phobius"/>
    </source>
</evidence>
<feature type="transmembrane region" description="Helical" evidence="1">
    <location>
        <begin position="12"/>
        <end position="29"/>
    </location>
</feature>
<reference evidence="2 3" key="1">
    <citation type="submission" date="2019-08" db="EMBL/GenBank/DDBJ databases">
        <title>In-depth cultivation of the pig gut microbiome towards novel bacterial diversity and tailored functional studies.</title>
        <authorList>
            <person name="Wylensek D."/>
            <person name="Hitch T.C.A."/>
            <person name="Clavel T."/>
        </authorList>
    </citation>
    <scope>NUCLEOTIDE SEQUENCE [LARGE SCALE GENOMIC DNA]</scope>
    <source>
        <strain evidence="2 3">BSM-380-WT-5A</strain>
    </source>
</reference>
<organism evidence="2 3">
    <name type="scientific">Oliverpabstia intestinalis</name>
    <dbReference type="NCBI Taxonomy" id="2606633"/>
    <lineage>
        <taxon>Bacteria</taxon>
        <taxon>Bacillati</taxon>
        <taxon>Bacillota</taxon>
        <taxon>Clostridia</taxon>
        <taxon>Lachnospirales</taxon>
        <taxon>Lachnospiraceae</taxon>
        <taxon>Oliverpabstia</taxon>
    </lineage>
</organism>
<evidence type="ECO:0000313" key="2">
    <source>
        <dbReference type="EMBL" id="MST67693.1"/>
    </source>
</evidence>
<dbReference type="Proteomes" id="UP000440513">
    <property type="component" value="Unassembled WGS sequence"/>
</dbReference>
<comment type="caution">
    <text evidence="2">The sequence shown here is derived from an EMBL/GenBank/DDBJ whole genome shotgun (WGS) entry which is preliminary data.</text>
</comment>
<feature type="transmembrane region" description="Helical" evidence="1">
    <location>
        <begin position="222"/>
        <end position="242"/>
    </location>
</feature>
<keyword evidence="1" id="KW-0812">Transmembrane</keyword>
<evidence type="ECO:0008006" key="4">
    <source>
        <dbReference type="Google" id="ProtNLM"/>
    </source>
</evidence>
<gene>
    <name evidence="2" type="ORF">FYJ57_13465</name>
</gene>
<feature type="transmembrane region" description="Helical" evidence="1">
    <location>
        <begin position="262"/>
        <end position="286"/>
    </location>
</feature>
<feature type="transmembrane region" description="Helical" evidence="1">
    <location>
        <begin position="82"/>
        <end position="103"/>
    </location>
</feature>
<dbReference type="AlphaFoldDB" id="A0A7X2P552"/>
<dbReference type="RefSeq" id="WP_154433044.1">
    <property type="nucleotide sequence ID" value="NZ_VUMS01000036.1"/>
</dbReference>
<dbReference type="EMBL" id="VUMS01000036">
    <property type="protein sequence ID" value="MST67693.1"/>
    <property type="molecule type" value="Genomic_DNA"/>
</dbReference>
<proteinExistence type="predicted"/>
<protein>
    <recommendedName>
        <fullName evidence="4">TrbL/VirB6 plasmid conjugal transfer protein</fullName>
    </recommendedName>
</protein>
<accession>A0A7X2P552</accession>
<keyword evidence="1" id="KW-0472">Membrane</keyword>
<keyword evidence="1" id="KW-1133">Transmembrane helix</keyword>
<keyword evidence="3" id="KW-1185">Reference proteome</keyword>
<feature type="transmembrane region" description="Helical" evidence="1">
    <location>
        <begin position="160"/>
        <end position="185"/>
    </location>
</feature>
<feature type="transmembrane region" description="Helical" evidence="1">
    <location>
        <begin position="49"/>
        <end position="70"/>
    </location>
</feature>
<name>A0A7X2P552_9FIRM</name>